<evidence type="ECO:0000256" key="4">
    <source>
        <dbReference type="ARBA" id="ARBA00023002"/>
    </source>
</evidence>
<organism evidence="7 8">
    <name type="scientific">Gordonia hydrophobica</name>
    <dbReference type="NCBI Taxonomy" id="40516"/>
    <lineage>
        <taxon>Bacteria</taxon>
        <taxon>Bacillati</taxon>
        <taxon>Actinomycetota</taxon>
        <taxon>Actinomycetes</taxon>
        <taxon>Mycobacteriales</taxon>
        <taxon>Gordoniaceae</taxon>
        <taxon>Gordonia</taxon>
    </lineage>
</organism>
<reference evidence="7 8" key="1">
    <citation type="journal article" date="2023" name="Virus Evol.">
        <title>Computational host range prediction-The good, the bad, and the ugly.</title>
        <authorList>
            <person name="Howell A.A."/>
            <person name="Versoza C.J."/>
            <person name="Pfeifer S.P."/>
        </authorList>
    </citation>
    <scope>NUCLEOTIDE SEQUENCE [LARGE SCALE GENOMIC DNA]</scope>
    <source>
        <strain evidence="7 8">1610/1b</strain>
    </source>
</reference>
<evidence type="ECO:0000313" key="7">
    <source>
        <dbReference type="EMBL" id="WYY09315.1"/>
    </source>
</evidence>
<dbReference type="InterPro" id="IPR013149">
    <property type="entry name" value="ADH-like_C"/>
</dbReference>
<protein>
    <submittedName>
        <fullName evidence="7">Zinc-binding dehydrogenase</fullName>
    </submittedName>
</protein>
<keyword evidence="4" id="KW-0560">Oxidoreductase</keyword>
<dbReference type="PANTHER" id="PTHR43401:SF2">
    <property type="entry name" value="L-THREONINE 3-DEHYDROGENASE"/>
    <property type="match status" value="1"/>
</dbReference>
<comment type="cofactor">
    <cofactor evidence="1 5">
        <name>Zn(2+)</name>
        <dbReference type="ChEBI" id="CHEBI:29105"/>
    </cofactor>
</comment>
<sequence>MKGIVFTGDKGVEVRDFEVPSPGPGEVIVKIRASGMCGSDLHVYRGAAVKPSAELLVQGHEPCGEIVQVGAGVSAATAKVGDRVMIHHYWGCGTCIDCRTGWPQMCRTAEPRVPTLNEHGAHAEYMRIPAIQTMPLPDSLSYAAGAAIGCGTGTAWGALLRLGDISGKTIAVFGQGPVGLSATMFAASLGARVIAVDIAQGRLDQARAFGADVVVNSAEVDAVEAIRAATAGRGPELVLETSGVTRVAQQALDVAAPWGRICFIGIGADIAFNTKDTLRRQLTIVTSWTMSTVEQMRCAEYVDRMKLPVEDLFSHRWTLDQAVEAYEWFDRQDAGKGVFEAV</sequence>
<evidence type="ECO:0000313" key="8">
    <source>
        <dbReference type="Proteomes" id="UP001479933"/>
    </source>
</evidence>
<keyword evidence="8" id="KW-1185">Reference proteome</keyword>
<dbReference type="InterPro" id="IPR050129">
    <property type="entry name" value="Zn_alcohol_dh"/>
</dbReference>
<dbReference type="Pfam" id="PF00107">
    <property type="entry name" value="ADH_zinc_N"/>
    <property type="match status" value="1"/>
</dbReference>
<dbReference type="Pfam" id="PF08240">
    <property type="entry name" value="ADH_N"/>
    <property type="match status" value="1"/>
</dbReference>
<evidence type="ECO:0000256" key="2">
    <source>
        <dbReference type="ARBA" id="ARBA00022723"/>
    </source>
</evidence>
<dbReference type="InterPro" id="IPR011032">
    <property type="entry name" value="GroES-like_sf"/>
</dbReference>
<keyword evidence="3 5" id="KW-0862">Zinc</keyword>
<accession>A0ABZ2U6F9</accession>
<dbReference type="PANTHER" id="PTHR43401">
    <property type="entry name" value="L-THREONINE 3-DEHYDROGENASE"/>
    <property type="match status" value="1"/>
</dbReference>
<proteinExistence type="inferred from homology"/>
<dbReference type="CDD" id="cd08239">
    <property type="entry name" value="THR_DH_like"/>
    <property type="match status" value="1"/>
</dbReference>
<dbReference type="SUPFAM" id="SSF50129">
    <property type="entry name" value="GroES-like"/>
    <property type="match status" value="1"/>
</dbReference>
<dbReference type="Gene3D" id="3.90.180.10">
    <property type="entry name" value="Medium-chain alcohol dehydrogenases, catalytic domain"/>
    <property type="match status" value="1"/>
</dbReference>
<evidence type="ECO:0000256" key="5">
    <source>
        <dbReference type="RuleBase" id="RU361277"/>
    </source>
</evidence>
<dbReference type="InterPro" id="IPR020843">
    <property type="entry name" value="ER"/>
</dbReference>
<dbReference type="InterPro" id="IPR002328">
    <property type="entry name" value="ADH_Zn_CS"/>
</dbReference>
<feature type="domain" description="Enoyl reductase (ER)" evidence="6">
    <location>
        <begin position="8"/>
        <end position="339"/>
    </location>
</feature>
<dbReference type="RefSeq" id="WP_066163528.1">
    <property type="nucleotide sequence ID" value="NZ_CP136137.1"/>
</dbReference>
<dbReference type="PROSITE" id="PS00059">
    <property type="entry name" value="ADH_ZINC"/>
    <property type="match status" value="1"/>
</dbReference>
<dbReference type="Proteomes" id="UP001479933">
    <property type="component" value="Chromosome"/>
</dbReference>
<dbReference type="EMBL" id="CP136137">
    <property type="protein sequence ID" value="WYY09315.1"/>
    <property type="molecule type" value="Genomic_DNA"/>
</dbReference>
<evidence type="ECO:0000256" key="1">
    <source>
        <dbReference type="ARBA" id="ARBA00001947"/>
    </source>
</evidence>
<dbReference type="SMART" id="SM00829">
    <property type="entry name" value="PKS_ER"/>
    <property type="match status" value="1"/>
</dbReference>
<evidence type="ECO:0000259" key="6">
    <source>
        <dbReference type="SMART" id="SM00829"/>
    </source>
</evidence>
<comment type="similarity">
    <text evidence="5">Belongs to the zinc-containing alcohol dehydrogenase family.</text>
</comment>
<dbReference type="InterPro" id="IPR013154">
    <property type="entry name" value="ADH-like_N"/>
</dbReference>
<name>A0ABZ2U6F9_9ACTN</name>
<dbReference type="InterPro" id="IPR036291">
    <property type="entry name" value="NAD(P)-bd_dom_sf"/>
</dbReference>
<evidence type="ECO:0000256" key="3">
    <source>
        <dbReference type="ARBA" id="ARBA00022833"/>
    </source>
</evidence>
<dbReference type="SUPFAM" id="SSF51735">
    <property type="entry name" value="NAD(P)-binding Rossmann-fold domains"/>
    <property type="match status" value="1"/>
</dbReference>
<keyword evidence="2 5" id="KW-0479">Metal-binding</keyword>
<gene>
    <name evidence="7" type="ORF">RVF87_09755</name>
</gene>